<dbReference type="InterPro" id="IPR008145">
    <property type="entry name" value="GK/Ca_channel_bsu"/>
</dbReference>
<proteinExistence type="predicted"/>
<dbReference type="GO" id="GO:0045216">
    <property type="term" value="P:cell-cell junction organization"/>
    <property type="evidence" value="ECO:0007669"/>
    <property type="project" value="TreeGrafter"/>
</dbReference>
<dbReference type="GO" id="GO:0005923">
    <property type="term" value="C:bicellular tight junction"/>
    <property type="evidence" value="ECO:0007669"/>
    <property type="project" value="TreeGrafter"/>
</dbReference>
<evidence type="ECO:0000313" key="2">
    <source>
        <dbReference type="EMBL" id="PIO63554.1"/>
    </source>
</evidence>
<gene>
    <name evidence="2" type="ORF">TELCIR_14843</name>
</gene>
<dbReference type="PROSITE" id="PS50052">
    <property type="entry name" value="GUANYLATE_KINASE_2"/>
    <property type="match status" value="1"/>
</dbReference>
<dbReference type="AlphaFoldDB" id="A0A2G9U007"/>
<dbReference type="OrthoDB" id="78824at2759"/>
<dbReference type="Pfam" id="PF00625">
    <property type="entry name" value="Guanylate_kin"/>
    <property type="match status" value="1"/>
</dbReference>
<evidence type="ECO:0000259" key="1">
    <source>
        <dbReference type="PROSITE" id="PS50052"/>
    </source>
</evidence>
<dbReference type="GO" id="GO:0050839">
    <property type="term" value="F:cell adhesion molecule binding"/>
    <property type="evidence" value="ECO:0007669"/>
    <property type="project" value="TreeGrafter"/>
</dbReference>
<dbReference type="GO" id="GO:0005886">
    <property type="term" value="C:plasma membrane"/>
    <property type="evidence" value="ECO:0007669"/>
    <property type="project" value="TreeGrafter"/>
</dbReference>
<protein>
    <recommendedName>
        <fullName evidence="1">Guanylate kinase-like domain-containing protein</fullName>
    </recommendedName>
</protein>
<feature type="domain" description="Guanylate kinase-like" evidence="1">
    <location>
        <begin position="1"/>
        <end position="84"/>
    </location>
</feature>
<dbReference type="EMBL" id="KZ350770">
    <property type="protein sequence ID" value="PIO63554.1"/>
    <property type="molecule type" value="Genomic_DNA"/>
</dbReference>
<dbReference type="Proteomes" id="UP000230423">
    <property type="component" value="Unassembled WGS sequence"/>
</dbReference>
<accession>A0A2G9U007</accession>
<organism evidence="2 3">
    <name type="scientific">Teladorsagia circumcincta</name>
    <name type="common">Brown stomach worm</name>
    <name type="synonym">Ostertagia circumcincta</name>
    <dbReference type="NCBI Taxonomy" id="45464"/>
    <lineage>
        <taxon>Eukaryota</taxon>
        <taxon>Metazoa</taxon>
        <taxon>Ecdysozoa</taxon>
        <taxon>Nematoda</taxon>
        <taxon>Chromadorea</taxon>
        <taxon>Rhabditida</taxon>
        <taxon>Rhabditina</taxon>
        <taxon>Rhabditomorpha</taxon>
        <taxon>Strongyloidea</taxon>
        <taxon>Trichostrongylidae</taxon>
        <taxon>Teladorsagia</taxon>
    </lineage>
</organism>
<name>A0A2G9U007_TELCI</name>
<dbReference type="GO" id="GO:0150105">
    <property type="term" value="P:protein localization to cell-cell junction"/>
    <property type="evidence" value="ECO:0007669"/>
    <property type="project" value="TreeGrafter"/>
</dbReference>
<dbReference type="PANTHER" id="PTHR13865">
    <property type="entry name" value="TIGHT JUNCTION PROTEIN"/>
    <property type="match status" value="1"/>
</dbReference>
<evidence type="ECO:0000313" key="3">
    <source>
        <dbReference type="Proteomes" id="UP000230423"/>
    </source>
</evidence>
<dbReference type="PANTHER" id="PTHR13865:SF28">
    <property type="entry name" value="POLYCHAETOID, ISOFORM O"/>
    <property type="match status" value="1"/>
</dbReference>
<feature type="non-terminal residue" evidence="2">
    <location>
        <position position="1"/>
    </location>
</feature>
<dbReference type="Gene3D" id="3.40.50.300">
    <property type="entry name" value="P-loop containing nucleotide triphosphate hydrolases"/>
    <property type="match status" value="1"/>
</dbReference>
<keyword evidence="3" id="KW-1185">Reference proteome</keyword>
<dbReference type="InterPro" id="IPR027417">
    <property type="entry name" value="P-loop_NTPase"/>
</dbReference>
<reference evidence="2 3" key="1">
    <citation type="submission" date="2015-09" db="EMBL/GenBank/DDBJ databases">
        <title>Draft genome of the parasitic nematode Teladorsagia circumcincta isolate WARC Sus (inbred).</title>
        <authorList>
            <person name="Mitreva M."/>
        </authorList>
    </citation>
    <scope>NUCLEOTIDE SEQUENCE [LARGE SCALE GENOMIC DNA]</scope>
    <source>
        <strain evidence="2 3">S</strain>
    </source>
</reference>
<dbReference type="InterPro" id="IPR008144">
    <property type="entry name" value="Guanylate_kin-like_dom"/>
</dbReference>
<dbReference type="SUPFAM" id="SSF52540">
    <property type="entry name" value="P-loop containing nucleoside triphosphate hydrolases"/>
    <property type="match status" value="1"/>
</dbReference>
<dbReference type="GO" id="GO:0098609">
    <property type="term" value="P:cell-cell adhesion"/>
    <property type="evidence" value="ECO:0007669"/>
    <property type="project" value="TreeGrafter"/>
</dbReference>
<sequence>LDVSGNAIRRLQSVANIYPIAIFIKPTSHHHIMQLDHSMNEDEAMQQYQRCQRLEQTFGDLFTQIISHGQSAEEILARVQHVIATEARPYVWIPNNVRQL</sequence>